<feature type="chain" id="PRO_5020675371" evidence="1">
    <location>
        <begin position="22"/>
        <end position="350"/>
    </location>
</feature>
<evidence type="ECO:0000256" key="1">
    <source>
        <dbReference type="SAM" id="SignalP"/>
    </source>
</evidence>
<dbReference type="AlphaFoldDB" id="A0A4R6UHD9"/>
<accession>A0A4R6UHD9</accession>
<proteinExistence type="predicted"/>
<dbReference type="PANTHER" id="PTHR36175:SF1">
    <property type="entry name" value="CYANOPHYCINASE"/>
    <property type="match status" value="1"/>
</dbReference>
<feature type="signal peptide" evidence="1">
    <location>
        <begin position="1"/>
        <end position="21"/>
    </location>
</feature>
<protein>
    <submittedName>
        <fullName evidence="2">Cyanophycinase-like exopeptidase</fullName>
    </submittedName>
</protein>
<evidence type="ECO:0000313" key="3">
    <source>
        <dbReference type="Proteomes" id="UP000295375"/>
    </source>
</evidence>
<dbReference type="Gene3D" id="3.40.50.880">
    <property type="match status" value="1"/>
</dbReference>
<dbReference type="EMBL" id="SNYM01000020">
    <property type="protein sequence ID" value="TDQ45446.1"/>
    <property type="molecule type" value="Genomic_DNA"/>
</dbReference>
<dbReference type="InterPro" id="IPR029062">
    <property type="entry name" value="Class_I_gatase-like"/>
</dbReference>
<dbReference type="CDD" id="cd03145">
    <property type="entry name" value="GAT1_cyanophycinase"/>
    <property type="match status" value="1"/>
</dbReference>
<gene>
    <name evidence="2" type="ORF">EV696_12023</name>
</gene>
<dbReference type="Proteomes" id="UP000295375">
    <property type="component" value="Unassembled WGS sequence"/>
</dbReference>
<keyword evidence="1" id="KW-0732">Signal</keyword>
<reference evidence="2 3" key="1">
    <citation type="submission" date="2019-03" db="EMBL/GenBank/DDBJ databases">
        <title>Genomic Encyclopedia of Type Strains, Phase IV (KMG-IV): sequencing the most valuable type-strain genomes for metagenomic binning, comparative biology and taxonomic classification.</title>
        <authorList>
            <person name="Goeker M."/>
        </authorList>
    </citation>
    <scope>NUCLEOTIDE SEQUENCE [LARGE SCALE GENOMIC DNA]</scope>
    <source>
        <strain evidence="2 3">DSM 103792</strain>
    </source>
</reference>
<organism evidence="2 3">
    <name type="scientific">Permianibacter aggregans</name>
    <dbReference type="NCBI Taxonomy" id="1510150"/>
    <lineage>
        <taxon>Bacteria</taxon>
        <taxon>Pseudomonadati</taxon>
        <taxon>Pseudomonadota</taxon>
        <taxon>Gammaproteobacteria</taxon>
        <taxon>Pseudomonadales</taxon>
        <taxon>Pseudomonadaceae</taxon>
        <taxon>Permianibacter</taxon>
    </lineage>
</organism>
<name>A0A4R6UHD9_9GAMM</name>
<evidence type="ECO:0000313" key="2">
    <source>
        <dbReference type="EMBL" id="TDQ45446.1"/>
    </source>
</evidence>
<dbReference type="SUPFAM" id="SSF52317">
    <property type="entry name" value="Class I glutamine amidotransferase-like"/>
    <property type="match status" value="1"/>
</dbReference>
<dbReference type="PANTHER" id="PTHR36175">
    <property type="entry name" value="CYANOPHYCINASE"/>
    <property type="match status" value="1"/>
</dbReference>
<sequence>MKMQKMLGSVLALMISGQALAVQIWTTGNTANVSRTTQFGLCLAGGGSDDEWSGGWKHMLSRSGGGDVVVIRADGRRGGYESFIYSDDGNHGFQTVDSVTTILIESASDANSTQVETLVRDAEMLFFAGGDQWLYINWFRNSKLASAVSYLMTTKKVPVGGTSAGMALLAGIDYTARYLSPSPNKDLVDTADVINDPTGNFVDLDRSVITPPFMSQVVTDTHFSERDREGRLVGFMARADYNWSDISYSNIKAIASDEGTAVCIDNAGYAKVYGYGYGFFLKGNKPIERIQSGKSLDWYGGRQAVKAYVVRGSLGGAGSFNMNNWTGTGGSTEYWWVDGYNERRPRFGIN</sequence>
<keyword evidence="3" id="KW-1185">Reference proteome</keyword>
<comment type="caution">
    <text evidence="2">The sequence shown here is derived from an EMBL/GenBank/DDBJ whole genome shotgun (WGS) entry which is preliminary data.</text>
</comment>